<feature type="region of interest" description="Disordered" evidence="5">
    <location>
        <begin position="539"/>
        <end position="652"/>
    </location>
</feature>
<dbReference type="PANTHER" id="PTHR42058">
    <property type="entry name" value="G_PROTEIN_RECEP_F2_4 DOMAIN-CONTAINING PROTEIN"/>
    <property type="match status" value="1"/>
</dbReference>
<feature type="transmembrane region" description="Helical" evidence="6">
    <location>
        <begin position="168"/>
        <end position="191"/>
    </location>
</feature>
<dbReference type="InterPro" id="IPR000832">
    <property type="entry name" value="GPCR_2_secretin-like"/>
</dbReference>
<feature type="transmembrane region" description="Helical" evidence="6">
    <location>
        <begin position="279"/>
        <end position="301"/>
    </location>
</feature>
<feature type="transmembrane region" description="Helical" evidence="6">
    <location>
        <begin position="127"/>
        <end position="147"/>
    </location>
</feature>
<feature type="transmembrane region" description="Helical" evidence="6">
    <location>
        <begin position="211"/>
        <end position="233"/>
    </location>
</feature>
<dbReference type="Proteomes" id="UP000076874">
    <property type="component" value="Unassembled WGS sequence"/>
</dbReference>
<feature type="transmembrane region" description="Helical" evidence="6">
    <location>
        <begin position="57"/>
        <end position="76"/>
    </location>
</feature>
<comment type="subcellular location">
    <subcellularLocation>
        <location evidence="1">Membrane</location>
        <topology evidence="1">Multi-pass membrane protein</topology>
    </subcellularLocation>
</comment>
<feature type="transmembrane region" description="Helical" evidence="6">
    <location>
        <begin position="88"/>
        <end position="107"/>
    </location>
</feature>
<accession>A0A168AAM5</accession>
<dbReference type="PANTHER" id="PTHR42058:SF1">
    <property type="entry name" value="G-PROTEIN COUPLED RECEPTORS FAMILY 2 PROFILE 2 DOMAIN-CONTAINING PROTEIN"/>
    <property type="match status" value="1"/>
</dbReference>
<dbReference type="GO" id="GO:0007166">
    <property type="term" value="P:cell surface receptor signaling pathway"/>
    <property type="evidence" value="ECO:0007669"/>
    <property type="project" value="InterPro"/>
</dbReference>
<evidence type="ECO:0000256" key="5">
    <source>
        <dbReference type="SAM" id="MobiDB-lite"/>
    </source>
</evidence>
<keyword evidence="4 6" id="KW-0472">Membrane</keyword>
<sequence>MSCIAPFLLETAYNNSKGYIDGRMCSNLTGPMCCLPCPLTDWVYPDSFNTLGVATDWVAVASTVCCVALLLSWLVLPVDKTHRHHLSICLTSAVFLMNLGFILPLAARPEQCADAITPNGMQSNSVCAASGTFLILGGWAGIMWVFLRSLSLHLQICWQVVVGRSFMYLSFATGWGIPILGTVLAIVFSGVSFRFGTTCHINHNNSLADLWIPLLVFAGLTIVVQLVTFGYCIKVYLAALNDNTASTENSGLPSYSNSLRTMTPRQAYRRVRRVIQLQWRGIAIVLIIITDVIFFSIIFVFQDNTVEKISTDPKRATSWLVCLATHGGDKNKCLTLAKPFVVNEATIGAVLVLLAMNGFWLLFLLGRWSMVQGWVDLLTPASAASSKREFVSVDARLDDLKKDTRSYEMLSRDASSSMLGAQGPMMKGDDLITSFSSTTGVASPAATAAMSPTSPGGAGGAGGRMTPLSPGGSIRSPTPLMDLQSASAIGAARESGTGYGNSGYAASHSRYGSHGSHGRYGSYSSNTAAGTGAGGTTTTTITAGANGRAAGTAASSGRRTPDYFGQTARYNAPARSFSIPRPSTATSATGAGPGPSNTRWDARDTYAAPTSPERTNTMRSTQGRGFRGDAVPEHDDEYDAVDNRHPLGMNRI</sequence>
<evidence type="ECO:0000313" key="8">
    <source>
        <dbReference type="EMBL" id="OAA68486.1"/>
    </source>
</evidence>
<dbReference type="Pfam" id="PF00002">
    <property type="entry name" value="7tm_2"/>
    <property type="match status" value="1"/>
</dbReference>
<feature type="transmembrane region" description="Helical" evidence="6">
    <location>
        <begin position="345"/>
        <end position="365"/>
    </location>
</feature>
<comment type="caution">
    <text evidence="8">The sequence shown here is derived from an EMBL/GenBank/DDBJ whole genome shotgun (WGS) entry which is preliminary data.</text>
</comment>
<feature type="compositionally biased region" description="Polar residues" evidence="5">
    <location>
        <begin position="581"/>
        <end position="599"/>
    </location>
</feature>
<feature type="compositionally biased region" description="Polar residues" evidence="5">
    <location>
        <begin position="612"/>
        <end position="623"/>
    </location>
</feature>
<dbReference type="AlphaFoldDB" id="A0A168AAM5"/>
<dbReference type="InterPro" id="IPR017981">
    <property type="entry name" value="GPCR_2-like_7TM"/>
</dbReference>
<proteinExistence type="predicted"/>
<dbReference type="PROSITE" id="PS50261">
    <property type="entry name" value="G_PROTEIN_RECEP_F2_4"/>
    <property type="match status" value="1"/>
</dbReference>
<dbReference type="STRING" id="1081102.A0A168AAM5"/>
<evidence type="ECO:0000256" key="4">
    <source>
        <dbReference type="ARBA" id="ARBA00023136"/>
    </source>
</evidence>
<feature type="compositionally biased region" description="Low complexity" evidence="5">
    <location>
        <begin position="539"/>
        <end position="557"/>
    </location>
</feature>
<dbReference type="Gene3D" id="1.20.1070.10">
    <property type="entry name" value="Rhodopsin 7-helix transmembrane proteins"/>
    <property type="match status" value="1"/>
</dbReference>
<keyword evidence="3 6" id="KW-1133">Transmembrane helix</keyword>
<dbReference type="GO" id="GO:0016020">
    <property type="term" value="C:membrane"/>
    <property type="evidence" value="ECO:0007669"/>
    <property type="project" value="UniProtKB-SubCell"/>
</dbReference>
<evidence type="ECO:0000256" key="2">
    <source>
        <dbReference type="ARBA" id="ARBA00022692"/>
    </source>
</evidence>
<feature type="region of interest" description="Disordered" evidence="5">
    <location>
        <begin position="446"/>
        <end position="480"/>
    </location>
</feature>
<keyword evidence="9" id="KW-1185">Reference proteome</keyword>
<keyword evidence="2 6" id="KW-0812">Transmembrane</keyword>
<evidence type="ECO:0000256" key="1">
    <source>
        <dbReference type="ARBA" id="ARBA00004141"/>
    </source>
</evidence>
<feature type="domain" description="G-protein coupled receptors family 2 profile 2" evidence="7">
    <location>
        <begin position="48"/>
        <end position="229"/>
    </location>
</feature>
<dbReference type="OrthoDB" id="26203at2759"/>
<reference evidence="8 9" key="1">
    <citation type="journal article" date="2016" name="Genome Biol. Evol.">
        <title>Divergent and convergent evolution of fungal pathogenicity.</title>
        <authorList>
            <person name="Shang Y."/>
            <person name="Xiao G."/>
            <person name="Zheng P."/>
            <person name="Cen K."/>
            <person name="Zhan S."/>
            <person name="Wang C."/>
        </authorList>
    </citation>
    <scope>NUCLEOTIDE SEQUENCE [LARGE SCALE GENOMIC DNA]</scope>
    <source>
        <strain evidence="8 9">RCEF 264</strain>
    </source>
</reference>
<evidence type="ECO:0000313" key="9">
    <source>
        <dbReference type="Proteomes" id="UP000076874"/>
    </source>
</evidence>
<dbReference type="GO" id="GO:0004930">
    <property type="term" value="F:G protein-coupled receptor activity"/>
    <property type="evidence" value="ECO:0007669"/>
    <property type="project" value="InterPro"/>
</dbReference>
<evidence type="ECO:0000256" key="6">
    <source>
        <dbReference type="SAM" id="Phobius"/>
    </source>
</evidence>
<dbReference type="EMBL" id="AZHD01000001">
    <property type="protein sequence ID" value="OAA68486.1"/>
    <property type="molecule type" value="Genomic_DNA"/>
</dbReference>
<feature type="compositionally biased region" description="Low complexity" evidence="5">
    <location>
        <begin position="446"/>
        <end position="455"/>
    </location>
</feature>
<gene>
    <name evidence="8" type="ORF">SPI_00681</name>
</gene>
<name>A0A168AAM5_9HYPO</name>
<protein>
    <submittedName>
        <fullName evidence="8">GPCR, family 2, secretin-like protein</fullName>
    </submittedName>
</protein>
<evidence type="ECO:0000256" key="3">
    <source>
        <dbReference type="ARBA" id="ARBA00022989"/>
    </source>
</evidence>
<evidence type="ECO:0000259" key="7">
    <source>
        <dbReference type="PROSITE" id="PS50261"/>
    </source>
</evidence>
<organism evidence="8 9">
    <name type="scientific">Niveomyces insectorum RCEF 264</name>
    <dbReference type="NCBI Taxonomy" id="1081102"/>
    <lineage>
        <taxon>Eukaryota</taxon>
        <taxon>Fungi</taxon>
        <taxon>Dikarya</taxon>
        <taxon>Ascomycota</taxon>
        <taxon>Pezizomycotina</taxon>
        <taxon>Sordariomycetes</taxon>
        <taxon>Hypocreomycetidae</taxon>
        <taxon>Hypocreales</taxon>
        <taxon>Cordycipitaceae</taxon>
        <taxon>Niveomyces</taxon>
    </lineage>
</organism>
<dbReference type="InterPro" id="IPR053247">
    <property type="entry name" value="GPCR_GPR1/git3-like"/>
</dbReference>